<dbReference type="SUPFAM" id="SSF56487">
    <property type="entry name" value="SRCR-like"/>
    <property type="match status" value="4"/>
</dbReference>
<feature type="domain" description="SRCR" evidence="11">
    <location>
        <begin position="125"/>
        <end position="235"/>
    </location>
</feature>
<comment type="caution">
    <text evidence="9">Lacks conserved residue(s) required for the propagation of feature annotation.</text>
</comment>
<dbReference type="InterPro" id="IPR001190">
    <property type="entry name" value="SRCR"/>
</dbReference>
<evidence type="ECO:0000256" key="6">
    <source>
        <dbReference type="ARBA" id="ARBA00023136"/>
    </source>
</evidence>
<dbReference type="PANTHER" id="PTHR48071">
    <property type="entry name" value="SRCR DOMAIN-CONTAINING PROTEIN"/>
    <property type="match status" value="1"/>
</dbReference>
<dbReference type="FunFam" id="3.10.250.10:FF:000016">
    <property type="entry name" value="Scavenger receptor cysteine-rich protein type 12"/>
    <property type="match status" value="1"/>
</dbReference>
<keyword evidence="4" id="KW-0677">Repeat</keyword>
<evidence type="ECO:0000259" key="11">
    <source>
        <dbReference type="PROSITE" id="PS50287"/>
    </source>
</evidence>
<keyword evidence="3 10" id="KW-0732">Signal</keyword>
<dbReference type="Gene3D" id="3.10.250.10">
    <property type="entry name" value="SRCR-like domain"/>
    <property type="match status" value="4"/>
</dbReference>
<dbReference type="PANTHER" id="PTHR48071:SF28">
    <property type="entry name" value="SRCR DOMAIN-CONTAINING PROTEIN"/>
    <property type="match status" value="1"/>
</dbReference>
<keyword evidence="2" id="KW-0812">Transmembrane</keyword>
<keyword evidence="5" id="KW-1133">Transmembrane helix</keyword>
<evidence type="ECO:0000313" key="12">
    <source>
        <dbReference type="EMBL" id="CAI8032178.1"/>
    </source>
</evidence>
<evidence type="ECO:0000256" key="8">
    <source>
        <dbReference type="ARBA" id="ARBA00023180"/>
    </source>
</evidence>
<dbReference type="GO" id="GO:0016020">
    <property type="term" value="C:membrane"/>
    <property type="evidence" value="ECO:0007669"/>
    <property type="project" value="UniProtKB-SubCell"/>
</dbReference>
<feature type="domain" description="SRCR" evidence="11">
    <location>
        <begin position="362"/>
        <end position="433"/>
    </location>
</feature>
<dbReference type="AlphaFoldDB" id="A0AA35SN57"/>
<keyword evidence="8" id="KW-0325">Glycoprotein</keyword>
<evidence type="ECO:0000256" key="2">
    <source>
        <dbReference type="ARBA" id="ARBA00022692"/>
    </source>
</evidence>
<gene>
    <name evidence="12" type="ORF">GBAR_LOCUS18217</name>
</gene>
<dbReference type="PROSITE" id="PS50287">
    <property type="entry name" value="SRCR_2"/>
    <property type="match status" value="4"/>
</dbReference>
<feature type="chain" id="PRO_5041263133" evidence="10">
    <location>
        <begin position="24"/>
        <end position="433"/>
    </location>
</feature>
<accession>A0AA35SN57</accession>
<name>A0AA35SN57_GEOBA</name>
<feature type="domain" description="SRCR" evidence="11">
    <location>
        <begin position="246"/>
        <end position="353"/>
    </location>
</feature>
<dbReference type="Proteomes" id="UP001174909">
    <property type="component" value="Unassembled WGS sequence"/>
</dbReference>
<evidence type="ECO:0000313" key="13">
    <source>
        <dbReference type="Proteomes" id="UP001174909"/>
    </source>
</evidence>
<dbReference type="EMBL" id="CASHTH010002588">
    <property type="protein sequence ID" value="CAI8032178.1"/>
    <property type="molecule type" value="Genomic_DNA"/>
</dbReference>
<keyword evidence="13" id="KW-1185">Reference proteome</keyword>
<organism evidence="12 13">
    <name type="scientific">Geodia barretti</name>
    <name type="common">Barrett's horny sponge</name>
    <dbReference type="NCBI Taxonomy" id="519541"/>
    <lineage>
        <taxon>Eukaryota</taxon>
        <taxon>Metazoa</taxon>
        <taxon>Porifera</taxon>
        <taxon>Demospongiae</taxon>
        <taxon>Heteroscleromorpha</taxon>
        <taxon>Tetractinellida</taxon>
        <taxon>Astrophorina</taxon>
        <taxon>Geodiidae</taxon>
        <taxon>Geodia</taxon>
    </lineage>
</organism>
<evidence type="ECO:0000256" key="9">
    <source>
        <dbReference type="PROSITE-ProRule" id="PRU00196"/>
    </source>
</evidence>
<protein>
    <submittedName>
        <fullName evidence="12">Neurotrypsin</fullName>
    </submittedName>
</protein>
<dbReference type="SMART" id="SM00202">
    <property type="entry name" value="SR"/>
    <property type="match status" value="4"/>
</dbReference>
<feature type="domain" description="SRCR" evidence="11">
    <location>
        <begin position="32"/>
        <end position="133"/>
    </location>
</feature>
<proteinExistence type="predicted"/>
<feature type="disulfide bond" evidence="9">
    <location>
        <begin position="323"/>
        <end position="333"/>
    </location>
</feature>
<evidence type="ECO:0000256" key="4">
    <source>
        <dbReference type="ARBA" id="ARBA00022737"/>
    </source>
</evidence>
<evidence type="ECO:0000256" key="10">
    <source>
        <dbReference type="SAM" id="SignalP"/>
    </source>
</evidence>
<feature type="signal peptide" evidence="10">
    <location>
        <begin position="1"/>
        <end position="23"/>
    </location>
</feature>
<dbReference type="PRINTS" id="PR00258">
    <property type="entry name" value="SPERACTRCPTR"/>
</dbReference>
<evidence type="ECO:0000256" key="1">
    <source>
        <dbReference type="ARBA" id="ARBA00004167"/>
    </source>
</evidence>
<keyword evidence="6" id="KW-0472">Membrane</keyword>
<feature type="disulfide bond" evidence="9">
    <location>
        <begin position="206"/>
        <end position="216"/>
    </location>
</feature>
<dbReference type="Pfam" id="PF00530">
    <property type="entry name" value="SRCR"/>
    <property type="match status" value="4"/>
</dbReference>
<feature type="disulfide bond" evidence="9">
    <location>
        <begin position="100"/>
        <end position="110"/>
    </location>
</feature>
<evidence type="ECO:0000256" key="7">
    <source>
        <dbReference type="ARBA" id="ARBA00023157"/>
    </source>
</evidence>
<comment type="caution">
    <text evidence="12">The sequence shown here is derived from an EMBL/GenBank/DDBJ whole genome shotgun (WGS) entry which is preliminary data.</text>
</comment>
<sequence length="433" mass="48308">MMGFIRVYCLVLFITLRASYTKGVRECVEGEVRLEDGEGDYVGRVGLCYRGQWGSVSQDHINEQVARVVCQQLELPSHDPKVVMQYAGAKGPVHLSRVVCSGNESSLLECHHQKENGRGPGSWFGRDIGVSCAPPCREGEVRLLRSRVQTCHNQVWGYICFSPDTWTHQSARVVCRELGLTSEEALADHEGFHKRFFPHFANLTNCTGSEGRLGDCPQSSNQERCGNHAAKAYCSGIERCPGNETVRLRELDRNMGSNVGRLEICYNGYWQSVCRHNATGPTSAIVACRELGYSNLLKATFTSIGLYDVTLPSIPILWEGLQCHGNERSLSDCPRRNGFHNCINWEDVVLHCRVKECNETDVRLVGGQSAAEGAVQICQNGLWVSVCDTRWDYRGAEIVCRQLGYHGSFYALREHVGSLQDSFIMNSTVVDCQ</sequence>
<evidence type="ECO:0000256" key="5">
    <source>
        <dbReference type="ARBA" id="ARBA00022989"/>
    </source>
</evidence>
<reference evidence="12" key="1">
    <citation type="submission" date="2023-03" db="EMBL/GenBank/DDBJ databases">
        <authorList>
            <person name="Steffen K."/>
            <person name="Cardenas P."/>
        </authorList>
    </citation>
    <scope>NUCLEOTIDE SEQUENCE</scope>
</reference>
<dbReference type="InterPro" id="IPR036772">
    <property type="entry name" value="SRCR-like_dom_sf"/>
</dbReference>
<keyword evidence="7 9" id="KW-1015">Disulfide bond</keyword>
<evidence type="ECO:0000256" key="3">
    <source>
        <dbReference type="ARBA" id="ARBA00022729"/>
    </source>
</evidence>
<comment type="subcellular location">
    <subcellularLocation>
        <location evidence="1">Membrane</location>
        <topology evidence="1">Single-pass membrane protein</topology>
    </subcellularLocation>
</comment>